<dbReference type="PROSITE" id="PS50057">
    <property type="entry name" value="FERM_3"/>
    <property type="match status" value="1"/>
</dbReference>
<dbReference type="EMBL" id="CP115543">
    <property type="protein sequence ID" value="WNH47823.1"/>
    <property type="molecule type" value="Genomic_DNA"/>
</dbReference>
<keyword evidence="3" id="KW-1185">Reference proteome</keyword>
<dbReference type="Proteomes" id="UP001305421">
    <property type="component" value="Chromosome"/>
</dbReference>
<dbReference type="InterPro" id="IPR000299">
    <property type="entry name" value="FERM_domain"/>
</dbReference>
<dbReference type="InterPro" id="IPR009923">
    <property type="entry name" value="Dodecin"/>
</dbReference>
<sequence>MSVAKVIEINAASKTSVEDAVRTGLKKVSETVKGIQGAWISETKVVTDGSGNITEWRVNLRVTFLVS</sequence>
<dbReference type="RefSeq" id="WP_102945469.1">
    <property type="nucleotide sequence ID" value="NZ_CP115543.1"/>
</dbReference>
<feature type="domain" description="FERM" evidence="1">
    <location>
        <begin position="1"/>
        <end position="67"/>
    </location>
</feature>
<dbReference type="InterPro" id="IPR036694">
    <property type="entry name" value="Dodecin-like_sf"/>
</dbReference>
<proteinExistence type="predicted"/>
<organism evidence="2 3">
    <name type="scientific">Stenotrophomonas aracearum</name>
    <dbReference type="NCBI Taxonomy" id="3003272"/>
    <lineage>
        <taxon>Bacteria</taxon>
        <taxon>Pseudomonadati</taxon>
        <taxon>Pseudomonadota</taxon>
        <taxon>Gammaproteobacteria</taxon>
        <taxon>Lysobacterales</taxon>
        <taxon>Lysobacteraceae</taxon>
        <taxon>Stenotrophomonas</taxon>
    </lineage>
</organism>
<evidence type="ECO:0000313" key="3">
    <source>
        <dbReference type="Proteomes" id="UP001305421"/>
    </source>
</evidence>
<protein>
    <submittedName>
        <fullName evidence="2">Dodecin family protein</fullName>
    </submittedName>
</protein>
<evidence type="ECO:0000259" key="1">
    <source>
        <dbReference type="PROSITE" id="PS50057"/>
    </source>
</evidence>
<gene>
    <name evidence="2" type="ORF">PDM28_14205</name>
</gene>
<dbReference type="Gene3D" id="3.30.1660.10">
    <property type="entry name" value="Flavin-binding protein dodecin"/>
    <property type="match status" value="1"/>
</dbReference>
<dbReference type="Pfam" id="PF07311">
    <property type="entry name" value="Dodecin"/>
    <property type="match status" value="1"/>
</dbReference>
<evidence type="ECO:0000313" key="2">
    <source>
        <dbReference type="EMBL" id="WNH47823.1"/>
    </source>
</evidence>
<dbReference type="InterPro" id="IPR025543">
    <property type="entry name" value="Dodecin-like"/>
</dbReference>
<dbReference type="SUPFAM" id="SSF89807">
    <property type="entry name" value="Dodecin-like"/>
    <property type="match status" value="1"/>
</dbReference>
<name>A0ABY9YAU7_9GAMM</name>
<reference evidence="2 3" key="1">
    <citation type="submission" date="2022-12" db="EMBL/GenBank/DDBJ databases">
        <title>Two new species, Stenotrophomonas aracearum and Stenotrophomonas oahuensis, isolated from Anthurium (Araceae family) in Hawaii.</title>
        <authorList>
            <person name="Chunag S.C."/>
            <person name="Dobhal S."/>
            <person name="Alvarez A."/>
            <person name="Arif M."/>
        </authorList>
    </citation>
    <scope>NUCLEOTIDE SEQUENCE [LARGE SCALE GENOMIC DNA]</scope>
    <source>
        <strain evidence="2 3">A5588</strain>
    </source>
</reference>
<accession>A0ABY9YAU7</accession>